<organism evidence="3 4">
    <name type="scientific">Muribaculum gordoncarteri</name>
    <dbReference type="NCBI Taxonomy" id="2530390"/>
    <lineage>
        <taxon>Bacteria</taxon>
        <taxon>Pseudomonadati</taxon>
        <taxon>Bacteroidota</taxon>
        <taxon>Bacteroidia</taxon>
        <taxon>Bacteroidales</taxon>
        <taxon>Muribaculaceae</taxon>
        <taxon>Muribaculum</taxon>
    </lineage>
</organism>
<evidence type="ECO:0000313" key="3">
    <source>
        <dbReference type="EMBL" id="QCD36789.1"/>
    </source>
</evidence>
<evidence type="ECO:0000313" key="4">
    <source>
        <dbReference type="Proteomes" id="UP000297031"/>
    </source>
</evidence>
<dbReference type="RefSeq" id="WP_136411121.1">
    <property type="nucleotide sequence ID" value="NZ_CP039393.1"/>
</dbReference>
<accession>A0A4P7VR32</accession>
<sequence>MKKLIMLSLLVMSTLAASAEIKFQSIDNKGATNVMLTDTDAPDDAKITDAVLYCNGKKYRAKNIRCNVVAGVAVYRLQFKRLTVFSGCKVTVTVNGKKTTVDIQKHLTH</sequence>
<dbReference type="InterPro" id="IPR058490">
    <property type="entry name" value="DUF8177"/>
</dbReference>
<feature type="chain" id="PRO_5020489036" description="DUF8177 domain-containing protein" evidence="1">
    <location>
        <begin position="20"/>
        <end position="109"/>
    </location>
</feature>
<dbReference type="AlphaFoldDB" id="A0A4P7VR32"/>
<evidence type="ECO:0000259" key="2">
    <source>
        <dbReference type="Pfam" id="PF26538"/>
    </source>
</evidence>
<dbReference type="Pfam" id="PF26538">
    <property type="entry name" value="DUF8177"/>
    <property type="match status" value="1"/>
</dbReference>
<reference evidence="3 4" key="1">
    <citation type="submission" date="2019-02" db="EMBL/GenBank/DDBJ databases">
        <title>Isolation and identification of novel species under the genus Muribaculum.</title>
        <authorList>
            <person name="Miyake S."/>
            <person name="Ding Y."/>
            <person name="Low A."/>
            <person name="Soh M."/>
            <person name="Seedorf H."/>
        </authorList>
    </citation>
    <scope>NUCLEOTIDE SEQUENCE [LARGE SCALE GENOMIC DNA]</scope>
    <source>
        <strain evidence="3 4">TLL-A4</strain>
    </source>
</reference>
<name>A0A4P7VR32_9BACT</name>
<dbReference type="Proteomes" id="UP000297031">
    <property type="component" value="Chromosome"/>
</dbReference>
<feature type="domain" description="DUF8177" evidence="2">
    <location>
        <begin position="22"/>
        <end position="105"/>
    </location>
</feature>
<evidence type="ECO:0000256" key="1">
    <source>
        <dbReference type="SAM" id="SignalP"/>
    </source>
</evidence>
<proteinExistence type="predicted"/>
<dbReference type="EMBL" id="CP039393">
    <property type="protein sequence ID" value="QCD36789.1"/>
    <property type="molecule type" value="Genomic_DNA"/>
</dbReference>
<keyword evidence="4" id="KW-1185">Reference proteome</keyword>
<feature type="signal peptide" evidence="1">
    <location>
        <begin position="1"/>
        <end position="19"/>
    </location>
</feature>
<dbReference type="KEGG" id="mgod:E7746_13335"/>
<keyword evidence="1" id="KW-0732">Signal</keyword>
<gene>
    <name evidence="3" type="ORF">E7746_13335</name>
</gene>
<dbReference type="OrthoDB" id="9967250at2"/>
<protein>
    <recommendedName>
        <fullName evidence="2">DUF8177 domain-containing protein</fullName>
    </recommendedName>
</protein>